<feature type="chain" id="PRO_5039134895" evidence="1">
    <location>
        <begin position="22"/>
        <end position="493"/>
    </location>
</feature>
<accession>A0A2K2FDC0</accession>
<sequence length="493" mass="54313">MKGKKLAALLLSMSLFASIVAGCGNSGKGTDNTGTGTGTGNNATTTTATDEVATIKWVTVGNGMPDNYDAWKKNINSYLGEKIGVNIEMEVIPWGDWDSRRSVLVNTGGDYDILFTNSGTYTSDVKLGAFMDISDLVKTSASDLYNYIPSDYWDASKVDGKIYAVPTYKDSSATQYFVWDEKLAKDNGIEVEKITSLKDLVEPMKKLKEATGSAPFILSSSGLEAIFGMSYDSMSSGLPAIGVKYDDETRTVVNVFEQKDIMDQLSVLHEMYKAGIINADAPTLAETPSYRPFFVAQGWSLAAKTTWGPNMGVDAVAIQWGDTIVSNETVQGSLNCISANTKYPEKCLEFLQMVNLDTYVRDAFYYGLENDNFKYTEDKKIERLNTDWSMAGYTQGTFFTVSQLATDEFNQWDEVKELNAKAKGSVLLGFSFDTSSVADELSNCIEIYRRYKSELLTGMAEPVSTVKEMIKEMNDAGLQKIIEEAQNQINASF</sequence>
<gene>
    <name evidence="3" type="ORF">CDQ84_10670</name>
</gene>
<reference evidence="3 4" key="1">
    <citation type="submission" date="2017-06" db="EMBL/GenBank/DDBJ databases">
        <title>Investigating the central metabolism of Clostridium thermosuccinogenes.</title>
        <authorList>
            <person name="Koendjbiharie J.G."/>
            <person name="van Kranenburg R."/>
        </authorList>
    </citation>
    <scope>NUCLEOTIDE SEQUENCE [LARGE SCALE GENOMIC DNA]</scope>
    <source>
        <strain evidence="3 4">DSM 5806</strain>
    </source>
</reference>
<keyword evidence="1" id="KW-0732">Signal</keyword>
<dbReference type="SUPFAM" id="SSF53850">
    <property type="entry name" value="Periplasmic binding protein-like II"/>
    <property type="match status" value="1"/>
</dbReference>
<dbReference type="PROSITE" id="PS51257">
    <property type="entry name" value="PROKAR_LIPOPROTEIN"/>
    <property type="match status" value="1"/>
</dbReference>
<dbReference type="RefSeq" id="WP_103081731.1">
    <property type="nucleotide sequence ID" value="NZ_CP021850.1"/>
</dbReference>
<comment type="caution">
    <text evidence="3">The sequence shown here is derived from an EMBL/GenBank/DDBJ whole genome shotgun (WGS) entry which is preliminary data.</text>
</comment>
<name>A0A2K2FDC0_9CLOT</name>
<evidence type="ECO:0000313" key="4">
    <source>
        <dbReference type="Proteomes" id="UP000236151"/>
    </source>
</evidence>
<protein>
    <submittedName>
        <fullName evidence="3">ABC transporter substrate-binding protein</fullName>
    </submittedName>
</protein>
<dbReference type="AlphaFoldDB" id="A0A2K2FDC0"/>
<dbReference type="KEGG" id="cthd:CDO33_01280"/>
<dbReference type="Gene3D" id="3.40.190.10">
    <property type="entry name" value="Periplasmic binding protein-like II"/>
    <property type="match status" value="1"/>
</dbReference>
<feature type="signal peptide" evidence="1">
    <location>
        <begin position="1"/>
        <end position="21"/>
    </location>
</feature>
<evidence type="ECO:0000256" key="1">
    <source>
        <dbReference type="SAM" id="SignalP"/>
    </source>
</evidence>
<dbReference type="InterPro" id="IPR022627">
    <property type="entry name" value="DUF3502"/>
</dbReference>
<organism evidence="3 4">
    <name type="scientific">Clostridium thermosuccinogenes</name>
    <dbReference type="NCBI Taxonomy" id="84032"/>
    <lineage>
        <taxon>Bacteria</taxon>
        <taxon>Bacillati</taxon>
        <taxon>Bacillota</taxon>
        <taxon>Clostridia</taxon>
        <taxon>Eubacteriales</taxon>
        <taxon>Clostridiaceae</taxon>
        <taxon>Clostridium</taxon>
    </lineage>
</organism>
<dbReference type="Proteomes" id="UP000236151">
    <property type="component" value="Unassembled WGS sequence"/>
</dbReference>
<dbReference type="Pfam" id="PF12010">
    <property type="entry name" value="DUF3502"/>
    <property type="match status" value="1"/>
</dbReference>
<feature type="domain" description="DUF3502" evidence="2">
    <location>
        <begin position="427"/>
        <end position="491"/>
    </location>
</feature>
<dbReference type="EMBL" id="NIOJ01000026">
    <property type="protein sequence ID" value="PNT98593.1"/>
    <property type="molecule type" value="Genomic_DNA"/>
</dbReference>
<proteinExistence type="predicted"/>
<dbReference type="InterPro" id="IPR050490">
    <property type="entry name" value="Bact_solute-bd_prot1"/>
</dbReference>
<keyword evidence="4" id="KW-1185">Reference proteome</keyword>
<dbReference type="PANTHER" id="PTHR43649:SF17">
    <property type="entry name" value="ABC TRANSPORTER SOLUTE BINDING PROTEIN-SUGAR TRANSPORT"/>
    <property type="match status" value="1"/>
</dbReference>
<dbReference type="PANTHER" id="PTHR43649">
    <property type="entry name" value="ARABINOSE-BINDING PROTEIN-RELATED"/>
    <property type="match status" value="1"/>
</dbReference>
<evidence type="ECO:0000313" key="3">
    <source>
        <dbReference type="EMBL" id="PNT98593.1"/>
    </source>
</evidence>
<dbReference type="OrthoDB" id="2636783at2"/>
<evidence type="ECO:0000259" key="2">
    <source>
        <dbReference type="Pfam" id="PF12010"/>
    </source>
</evidence>